<feature type="compositionally biased region" description="Basic residues" evidence="1">
    <location>
        <begin position="80"/>
        <end position="97"/>
    </location>
</feature>
<evidence type="ECO:0000313" key="2">
    <source>
        <dbReference type="EMBL" id="NZA26857.1"/>
    </source>
</evidence>
<sequence>MPIEAVLIKPVVDVLLALFRQAEDLTLKRDAEAAVREAIRELLQANPNESRTAARIAVARAAGILGEDVILAETMLEKHRAARARTRGKTATGRRRTAAPAGGAASAAEEPPRQGAPAKKAANARSRRGPRKPGAS</sequence>
<protein>
    <submittedName>
        <fullName evidence="2">Uncharacterized protein</fullName>
    </submittedName>
</protein>
<keyword evidence="3" id="KW-1185">Reference proteome</keyword>
<evidence type="ECO:0000256" key="1">
    <source>
        <dbReference type="SAM" id="MobiDB-lite"/>
    </source>
</evidence>
<feature type="compositionally biased region" description="Basic residues" evidence="1">
    <location>
        <begin position="125"/>
        <end position="136"/>
    </location>
</feature>
<feature type="region of interest" description="Disordered" evidence="1">
    <location>
        <begin position="79"/>
        <end position="136"/>
    </location>
</feature>
<accession>A0A853JE39</accession>
<feature type="compositionally biased region" description="Low complexity" evidence="1">
    <location>
        <begin position="98"/>
        <end position="108"/>
    </location>
</feature>
<dbReference type="EMBL" id="JACCKA010000063">
    <property type="protein sequence ID" value="NZA26857.1"/>
    <property type="molecule type" value="Genomic_DNA"/>
</dbReference>
<gene>
    <name evidence="2" type="ORF">H0E84_10715</name>
</gene>
<name>A0A853JE39_9GAMM</name>
<dbReference type="Proteomes" id="UP000578091">
    <property type="component" value="Unassembled WGS sequence"/>
</dbReference>
<dbReference type="AlphaFoldDB" id="A0A853JE39"/>
<proteinExistence type="predicted"/>
<evidence type="ECO:0000313" key="3">
    <source>
        <dbReference type="Proteomes" id="UP000578091"/>
    </source>
</evidence>
<dbReference type="RefSeq" id="WP_180678645.1">
    <property type="nucleotide sequence ID" value="NZ_JACCKA010000063.1"/>
</dbReference>
<comment type="caution">
    <text evidence="2">The sequence shown here is derived from an EMBL/GenBank/DDBJ whole genome shotgun (WGS) entry which is preliminary data.</text>
</comment>
<reference evidence="2 3" key="1">
    <citation type="submission" date="2020-07" db="EMBL/GenBank/DDBJ databases">
        <title>Luteimonas sp. SJ-92.</title>
        <authorList>
            <person name="Huang X.-X."/>
            <person name="Xu L."/>
            <person name="Sun J.-Q."/>
        </authorList>
    </citation>
    <scope>NUCLEOTIDE SEQUENCE [LARGE SCALE GENOMIC DNA]</scope>
    <source>
        <strain evidence="2 3">SJ-92</strain>
    </source>
</reference>
<organism evidence="2 3">
    <name type="scientific">Luteimonas salinisoli</name>
    <dbReference type="NCBI Taxonomy" id="2752307"/>
    <lineage>
        <taxon>Bacteria</taxon>
        <taxon>Pseudomonadati</taxon>
        <taxon>Pseudomonadota</taxon>
        <taxon>Gammaproteobacteria</taxon>
        <taxon>Lysobacterales</taxon>
        <taxon>Lysobacteraceae</taxon>
        <taxon>Luteimonas</taxon>
    </lineage>
</organism>